<reference evidence="2 3" key="1">
    <citation type="submission" date="2022-03" db="EMBL/GenBank/DDBJ databases">
        <authorList>
            <person name="Macdonald S."/>
            <person name="Ahmed S."/>
            <person name="Newling K."/>
        </authorList>
    </citation>
    <scope>NUCLEOTIDE SEQUENCE [LARGE SCALE GENOMIC DNA]</scope>
</reference>
<evidence type="ECO:0000259" key="1">
    <source>
        <dbReference type="Pfam" id="PF24750"/>
    </source>
</evidence>
<evidence type="ECO:0000313" key="2">
    <source>
        <dbReference type="EMBL" id="CAH8387763.1"/>
    </source>
</evidence>
<accession>A0ABC8LWC4</accession>
<proteinExistence type="predicted"/>
<organism evidence="2 3">
    <name type="scientific">Eruca vesicaria subsp. sativa</name>
    <name type="common">Garden rocket</name>
    <name type="synonym">Eruca sativa</name>
    <dbReference type="NCBI Taxonomy" id="29727"/>
    <lineage>
        <taxon>Eukaryota</taxon>
        <taxon>Viridiplantae</taxon>
        <taxon>Streptophyta</taxon>
        <taxon>Embryophyta</taxon>
        <taxon>Tracheophyta</taxon>
        <taxon>Spermatophyta</taxon>
        <taxon>Magnoliopsida</taxon>
        <taxon>eudicotyledons</taxon>
        <taxon>Gunneridae</taxon>
        <taxon>Pentapetalae</taxon>
        <taxon>rosids</taxon>
        <taxon>malvids</taxon>
        <taxon>Brassicales</taxon>
        <taxon>Brassicaceae</taxon>
        <taxon>Brassiceae</taxon>
        <taxon>Eruca</taxon>
    </lineage>
</organism>
<dbReference type="AlphaFoldDB" id="A0ABC8LWC4"/>
<dbReference type="Proteomes" id="UP001642260">
    <property type="component" value="Unassembled WGS sequence"/>
</dbReference>
<dbReference type="EMBL" id="CAKOAT010760709">
    <property type="protein sequence ID" value="CAH8387763.1"/>
    <property type="molecule type" value="Genomic_DNA"/>
</dbReference>
<dbReference type="InterPro" id="IPR056592">
    <property type="entry name" value="Beta-prop_At3g26010-like"/>
</dbReference>
<protein>
    <recommendedName>
        <fullName evidence="1">F-box protein At3g26010-like beta-propeller domain-containing protein</fullName>
    </recommendedName>
</protein>
<comment type="caution">
    <text evidence="2">The sequence shown here is derived from an EMBL/GenBank/DDBJ whole genome shotgun (WGS) entry which is preliminary data.</text>
</comment>
<sequence length="201" mass="22582">MEFVYFRHLFVSVQQNSSCGWSLQTQEKEPFNLQEMVATGTGVYLGAFSFSGLVLVQGPTDALFVANPVLQDWMIIPPRPYLHPCILFGLVTPTDKDGIVLGFKVVYLATVEPWRDKSSTFLFLCIYSSETGIIKRLRCPLYLAIPRRPISLNGMLYFSLTSFSHRDGDSVTIFAHDFYGETGLCRTILLPIIILGTSKEP</sequence>
<feature type="domain" description="F-box protein At3g26010-like beta-propeller" evidence="1">
    <location>
        <begin position="47"/>
        <end position="192"/>
    </location>
</feature>
<gene>
    <name evidence="2" type="ORF">ERUC_LOCUS40246</name>
</gene>
<name>A0ABC8LWC4_ERUVS</name>
<evidence type="ECO:0000313" key="3">
    <source>
        <dbReference type="Proteomes" id="UP001642260"/>
    </source>
</evidence>
<keyword evidence="3" id="KW-1185">Reference proteome</keyword>
<dbReference type="Pfam" id="PF24750">
    <property type="entry name" value="b-prop_At3g26010-like"/>
    <property type="match status" value="1"/>
</dbReference>